<dbReference type="AlphaFoldDB" id="S0F2Y4"/>
<sequence length="77" mass="8908">MFSGSKLRKRDRRMLMSFATSCTCTSPPSPCRATERRCRLTNFSTSTRCCELVKRGAIFTCHLRLEHLFLNHEGPRL</sequence>
<gene>
    <name evidence="1" type="ORF">CHC_T00005383001</name>
</gene>
<name>S0F2Y4_CHOCR</name>
<dbReference type="KEGG" id="ccp:CHC_T00005383001"/>
<proteinExistence type="predicted"/>
<dbReference type="GeneID" id="17325021"/>
<dbReference type="RefSeq" id="XP_005717305.1">
    <property type="nucleotide sequence ID" value="XM_005717248.1"/>
</dbReference>
<organism evidence="1 2">
    <name type="scientific">Chondrus crispus</name>
    <name type="common">Carrageen Irish moss</name>
    <name type="synonym">Polymorpha crispa</name>
    <dbReference type="NCBI Taxonomy" id="2769"/>
    <lineage>
        <taxon>Eukaryota</taxon>
        <taxon>Rhodophyta</taxon>
        <taxon>Florideophyceae</taxon>
        <taxon>Rhodymeniophycidae</taxon>
        <taxon>Gigartinales</taxon>
        <taxon>Gigartinaceae</taxon>
        <taxon>Chondrus</taxon>
    </lineage>
</organism>
<reference evidence="2" key="1">
    <citation type="journal article" date="2013" name="Proc. Natl. Acad. Sci. U.S.A.">
        <title>Genome structure and metabolic features in the red seaweed Chondrus crispus shed light on evolution of the Archaeplastida.</title>
        <authorList>
            <person name="Collen J."/>
            <person name="Porcel B."/>
            <person name="Carre W."/>
            <person name="Ball S.G."/>
            <person name="Chaparro C."/>
            <person name="Tonon T."/>
            <person name="Barbeyron T."/>
            <person name="Michel G."/>
            <person name="Noel B."/>
            <person name="Valentin K."/>
            <person name="Elias M."/>
            <person name="Artiguenave F."/>
            <person name="Arun A."/>
            <person name="Aury J.M."/>
            <person name="Barbosa-Neto J.F."/>
            <person name="Bothwell J.H."/>
            <person name="Bouget F.Y."/>
            <person name="Brillet L."/>
            <person name="Cabello-Hurtado F."/>
            <person name="Capella-Gutierrez S."/>
            <person name="Charrier B."/>
            <person name="Cladiere L."/>
            <person name="Cock J.M."/>
            <person name="Coelho S.M."/>
            <person name="Colleoni C."/>
            <person name="Czjzek M."/>
            <person name="Da Silva C."/>
            <person name="Delage L."/>
            <person name="Denoeud F."/>
            <person name="Deschamps P."/>
            <person name="Dittami S.M."/>
            <person name="Gabaldon T."/>
            <person name="Gachon C.M."/>
            <person name="Groisillier A."/>
            <person name="Herve C."/>
            <person name="Jabbari K."/>
            <person name="Katinka M."/>
            <person name="Kloareg B."/>
            <person name="Kowalczyk N."/>
            <person name="Labadie K."/>
            <person name="Leblanc C."/>
            <person name="Lopez P.J."/>
            <person name="McLachlan D.H."/>
            <person name="Meslet-Cladiere L."/>
            <person name="Moustafa A."/>
            <person name="Nehr Z."/>
            <person name="Nyvall Collen P."/>
            <person name="Panaud O."/>
            <person name="Partensky F."/>
            <person name="Poulain J."/>
            <person name="Rensing S.A."/>
            <person name="Rousvoal S."/>
            <person name="Samson G."/>
            <person name="Symeonidi A."/>
            <person name="Weissenbach J."/>
            <person name="Zambounis A."/>
            <person name="Wincker P."/>
            <person name="Boyen C."/>
        </authorList>
    </citation>
    <scope>NUCLEOTIDE SEQUENCE [LARGE SCALE GENOMIC DNA]</scope>
    <source>
        <strain evidence="2">cv. Stackhouse</strain>
    </source>
</reference>
<keyword evidence="2" id="KW-1185">Reference proteome</keyword>
<dbReference type="Gramene" id="CDF77521">
    <property type="protein sequence ID" value="CDF77521"/>
    <property type="gene ID" value="CHC_T00005383001"/>
</dbReference>
<accession>S0F2Y4</accession>
<dbReference type="Proteomes" id="UP000012073">
    <property type="component" value="Unassembled WGS sequence"/>
</dbReference>
<protein>
    <submittedName>
        <fullName evidence="1">Uncharacterized protein</fullName>
    </submittedName>
</protein>
<evidence type="ECO:0000313" key="1">
    <source>
        <dbReference type="EMBL" id="CDF77521.1"/>
    </source>
</evidence>
<dbReference type="EMBL" id="HG001843">
    <property type="protein sequence ID" value="CDF77521.1"/>
    <property type="molecule type" value="Genomic_DNA"/>
</dbReference>
<evidence type="ECO:0000313" key="2">
    <source>
        <dbReference type="Proteomes" id="UP000012073"/>
    </source>
</evidence>